<dbReference type="Pfam" id="PF09822">
    <property type="entry name" value="ABC_transp_aux"/>
    <property type="match status" value="1"/>
</dbReference>
<keyword evidence="1" id="KW-0812">Transmembrane</keyword>
<dbReference type="EMBL" id="FQUO01000021">
    <property type="protein sequence ID" value="SHG21480.1"/>
    <property type="molecule type" value="Genomic_DNA"/>
</dbReference>
<dbReference type="RefSeq" id="WP_073047625.1">
    <property type="nucleotide sequence ID" value="NZ_FQUO01000021.1"/>
</dbReference>
<feature type="domain" description="ABC-type uncharacterised transport system" evidence="2">
    <location>
        <begin position="203"/>
        <end position="508"/>
    </location>
</feature>
<evidence type="ECO:0000259" key="3">
    <source>
        <dbReference type="Pfam" id="PF23357"/>
    </source>
</evidence>
<keyword evidence="5" id="KW-1185">Reference proteome</keyword>
<dbReference type="STRING" id="1302690.BUE76_05365"/>
<dbReference type="InterPro" id="IPR019196">
    <property type="entry name" value="ABC_transp_unknown"/>
</dbReference>
<keyword evidence="1" id="KW-0472">Membrane</keyword>
<dbReference type="Pfam" id="PF23357">
    <property type="entry name" value="DUF7088"/>
    <property type="match status" value="1"/>
</dbReference>
<evidence type="ECO:0000313" key="4">
    <source>
        <dbReference type="EMBL" id="SHG21480.1"/>
    </source>
</evidence>
<feature type="transmembrane region" description="Helical" evidence="1">
    <location>
        <begin position="543"/>
        <end position="562"/>
    </location>
</feature>
<dbReference type="AlphaFoldDB" id="A0A1M5I099"/>
<reference evidence="4 5" key="1">
    <citation type="submission" date="2016-11" db="EMBL/GenBank/DDBJ databases">
        <authorList>
            <person name="Jaros S."/>
            <person name="Januszkiewicz K."/>
            <person name="Wedrychowicz H."/>
        </authorList>
    </citation>
    <scope>NUCLEOTIDE SEQUENCE [LARGE SCALE GENOMIC DNA]</scope>
    <source>
        <strain evidence="4 5">DSM 26897</strain>
    </source>
</reference>
<dbReference type="InterPro" id="IPR055396">
    <property type="entry name" value="DUF7088"/>
</dbReference>
<evidence type="ECO:0000256" key="1">
    <source>
        <dbReference type="SAM" id="Phobius"/>
    </source>
</evidence>
<name>A0A1M5I099_9BACT</name>
<keyword evidence="1" id="KW-1133">Transmembrane helix</keyword>
<sequence length="572" mass="64061">MNKLFGNKKIGWIVLLVALVLVNVLASLLHVRADLTEEKRYSLSAPTKELLRGLDSTVQIDVLLEGDDLPAVVRRFRNAVGEFLFEAKQYGGNKVQFRFINPYADASDTAATRRLEDSLQYYYGLNAVLFNAPEKVGDELEVKKLVHGAVVRYGDKAVGVDFLKGARSFGTEAEQLAALYNNVEASLEYNFGSAIQKVTAKKKPTVAYMLGNGESWGPTVDDAVRTLFTNYYADTLNIREFPYIPKQIDALVFVKPTIPFSDAEKLKIDQYVMNGGKVLWMVDNMYAEFDSLYKSNGFVAYDRGLNLEDLLFNYGVRINQSLLQDMQADQLPQVSGEGQGQQQRFVSWPFFPILNGTNHPISKNLDGVRSMFPTTLDTVAASGVAKTFLLHSSNNARVLPAPAKIDFTFLQIAPEEKEFTQRQVPVAVLLEGDFRSLYTGRVPRAVADSLAAAGMPVKYKVGGNNKIIVVADGDIAMNQYSQFSGPLPMGQNLFTQYTFANKDFFLNSLEYLVNPSNILQTRAKEFSLRLLDPRRVKAEQTTWQLVNVALPIALMILFGFVYQQLRKRKYAR</sequence>
<dbReference type="NCBIfam" id="TIGR03521">
    <property type="entry name" value="GldG"/>
    <property type="match status" value="1"/>
</dbReference>
<proteinExistence type="predicted"/>
<accession>A0A1M5I099</accession>
<protein>
    <submittedName>
        <fullName evidence="4">Gliding-associated putative ABC transporter substrate-binding component GldG</fullName>
    </submittedName>
</protein>
<organism evidence="4 5">
    <name type="scientific">Cnuella takakiae</name>
    <dbReference type="NCBI Taxonomy" id="1302690"/>
    <lineage>
        <taxon>Bacteria</taxon>
        <taxon>Pseudomonadati</taxon>
        <taxon>Bacteroidota</taxon>
        <taxon>Chitinophagia</taxon>
        <taxon>Chitinophagales</taxon>
        <taxon>Chitinophagaceae</taxon>
        <taxon>Cnuella</taxon>
    </lineage>
</organism>
<dbReference type="InterPro" id="IPR019863">
    <property type="entry name" value="Motility-assoc_ABC-rel_GldG"/>
</dbReference>
<evidence type="ECO:0000313" key="5">
    <source>
        <dbReference type="Proteomes" id="UP000184368"/>
    </source>
</evidence>
<dbReference type="Proteomes" id="UP000184368">
    <property type="component" value="Unassembled WGS sequence"/>
</dbReference>
<evidence type="ECO:0000259" key="2">
    <source>
        <dbReference type="Pfam" id="PF09822"/>
    </source>
</evidence>
<feature type="domain" description="DUF7088" evidence="3">
    <location>
        <begin position="37"/>
        <end position="150"/>
    </location>
</feature>
<gene>
    <name evidence="4" type="ORF">SAMN05444008_12116</name>
</gene>
<dbReference type="OrthoDB" id="9777219at2"/>